<accession>A0A9D1NGJ0</accession>
<dbReference type="SMART" id="SM00872">
    <property type="entry name" value="Alpha-mann_mid"/>
    <property type="match status" value="1"/>
</dbReference>
<evidence type="ECO:0000256" key="2">
    <source>
        <dbReference type="ARBA" id="ARBA00022723"/>
    </source>
</evidence>
<evidence type="ECO:0000313" key="6">
    <source>
        <dbReference type="EMBL" id="HIV02744.1"/>
    </source>
</evidence>
<dbReference type="AlphaFoldDB" id="A0A9D1NGJ0"/>
<gene>
    <name evidence="6" type="ORF">IAC74_04155</name>
</gene>
<dbReference type="CDD" id="cd10789">
    <property type="entry name" value="GH38N_AMII_ER_cytosolic"/>
    <property type="match status" value="1"/>
</dbReference>
<keyword evidence="2" id="KW-0479">Metal-binding</keyword>
<evidence type="ECO:0000256" key="3">
    <source>
        <dbReference type="ARBA" id="ARBA00022801"/>
    </source>
</evidence>
<dbReference type="GO" id="GO:0006013">
    <property type="term" value="P:mannose metabolic process"/>
    <property type="evidence" value="ECO:0007669"/>
    <property type="project" value="InterPro"/>
</dbReference>
<dbReference type="EMBL" id="DVOF01000122">
    <property type="protein sequence ID" value="HIV02744.1"/>
    <property type="molecule type" value="Genomic_DNA"/>
</dbReference>
<dbReference type="GO" id="GO:0009313">
    <property type="term" value="P:oligosaccharide catabolic process"/>
    <property type="evidence" value="ECO:0007669"/>
    <property type="project" value="TreeGrafter"/>
</dbReference>
<reference evidence="6" key="2">
    <citation type="journal article" date="2021" name="PeerJ">
        <title>Extensive microbial diversity within the chicken gut microbiome revealed by metagenomics and culture.</title>
        <authorList>
            <person name="Gilroy R."/>
            <person name="Ravi A."/>
            <person name="Getino M."/>
            <person name="Pursley I."/>
            <person name="Horton D.L."/>
            <person name="Alikhan N.F."/>
            <person name="Baker D."/>
            <person name="Gharbi K."/>
            <person name="Hall N."/>
            <person name="Watson M."/>
            <person name="Adriaenssens E.M."/>
            <person name="Foster-Nyarko E."/>
            <person name="Jarju S."/>
            <person name="Secka A."/>
            <person name="Antonio M."/>
            <person name="Oren A."/>
            <person name="Chaudhuri R.R."/>
            <person name="La Ragione R."/>
            <person name="Hildebrand F."/>
            <person name="Pallen M.J."/>
        </authorList>
    </citation>
    <scope>NUCLEOTIDE SEQUENCE</scope>
    <source>
        <strain evidence="6">4920</strain>
    </source>
</reference>
<dbReference type="GO" id="GO:0004559">
    <property type="term" value="F:alpha-mannosidase activity"/>
    <property type="evidence" value="ECO:0007669"/>
    <property type="project" value="InterPro"/>
</dbReference>
<dbReference type="InterPro" id="IPR011682">
    <property type="entry name" value="Glyco_hydro_38_C"/>
</dbReference>
<dbReference type="Proteomes" id="UP000886743">
    <property type="component" value="Unassembled WGS sequence"/>
</dbReference>
<dbReference type="Pfam" id="PF07748">
    <property type="entry name" value="Glyco_hydro_38C"/>
    <property type="match status" value="1"/>
</dbReference>
<keyword evidence="4" id="KW-0326">Glycosidase</keyword>
<dbReference type="Gene3D" id="1.20.1270.50">
    <property type="entry name" value="Glycoside hydrolase family 38, central domain"/>
    <property type="match status" value="1"/>
</dbReference>
<dbReference type="InterPro" id="IPR027291">
    <property type="entry name" value="Glyco_hydro_38_N_sf"/>
</dbReference>
<dbReference type="SUPFAM" id="SSF88688">
    <property type="entry name" value="Families 57/38 glycoside transferase middle domain"/>
    <property type="match status" value="1"/>
</dbReference>
<dbReference type="InterPro" id="IPR041147">
    <property type="entry name" value="GH38_C"/>
</dbReference>
<dbReference type="FunFam" id="3.20.110.10:FF:000002">
    <property type="entry name" value="alpha-mannosidase 2C1 isoform X1"/>
    <property type="match status" value="1"/>
</dbReference>
<dbReference type="InterPro" id="IPR028995">
    <property type="entry name" value="Glyco_hydro_57/38_cen_sf"/>
</dbReference>
<dbReference type="SUPFAM" id="SSF74650">
    <property type="entry name" value="Galactose mutarotase-like"/>
    <property type="match status" value="1"/>
</dbReference>
<dbReference type="SUPFAM" id="SSF88713">
    <property type="entry name" value="Glycoside hydrolase/deacetylase"/>
    <property type="match status" value="1"/>
</dbReference>
<evidence type="ECO:0000256" key="4">
    <source>
        <dbReference type="ARBA" id="ARBA00023295"/>
    </source>
</evidence>
<dbReference type="Pfam" id="PF17677">
    <property type="entry name" value="Glyco_hydro38C2"/>
    <property type="match status" value="1"/>
</dbReference>
<dbReference type="Gene3D" id="3.20.110.10">
    <property type="entry name" value="Glycoside hydrolase 38, N terminal domain"/>
    <property type="match status" value="1"/>
</dbReference>
<dbReference type="Gene3D" id="2.60.40.2220">
    <property type="match status" value="1"/>
</dbReference>
<dbReference type="FunFam" id="2.70.98.30:FF:000010">
    <property type="entry name" value="Cytosolic alpha-mannosidase"/>
    <property type="match status" value="1"/>
</dbReference>
<dbReference type="Pfam" id="PF01074">
    <property type="entry name" value="Glyco_hydro_38N"/>
    <property type="match status" value="1"/>
</dbReference>
<organism evidence="6 7">
    <name type="scientific">Candidatus Aphodoplasma excrementigallinarum</name>
    <dbReference type="NCBI Taxonomy" id="2840673"/>
    <lineage>
        <taxon>Bacteria</taxon>
        <taxon>Bacillati</taxon>
        <taxon>Bacillota</taxon>
        <taxon>Clostridia</taxon>
        <taxon>Eubacteriales</taxon>
        <taxon>Candidatus Aphodoplasma</taxon>
    </lineage>
</organism>
<keyword evidence="3" id="KW-0378">Hydrolase</keyword>
<evidence type="ECO:0000256" key="1">
    <source>
        <dbReference type="ARBA" id="ARBA00009792"/>
    </source>
</evidence>
<dbReference type="InterPro" id="IPR011330">
    <property type="entry name" value="Glyco_hydro/deAcase_b/a-brl"/>
</dbReference>
<proteinExistence type="inferred from homology"/>
<evidence type="ECO:0000259" key="5">
    <source>
        <dbReference type="SMART" id="SM00872"/>
    </source>
</evidence>
<dbReference type="GO" id="GO:0030246">
    <property type="term" value="F:carbohydrate binding"/>
    <property type="evidence" value="ECO:0007669"/>
    <property type="project" value="InterPro"/>
</dbReference>
<dbReference type="InterPro" id="IPR011013">
    <property type="entry name" value="Gal_mutarotase_sf_dom"/>
</dbReference>
<dbReference type="InterPro" id="IPR015341">
    <property type="entry name" value="Glyco_hydro_38_cen"/>
</dbReference>
<dbReference type="FunFam" id="1.20.1270.50:FF:000004">
    <property type="entry name" value="alpha-mannosidase 2C1 isoform X1"/>
    <property type="match status" value="1"/>
</dbReference>
<comment type="similarity">
    <text evidence="1">Belongs to the glycosyl hydrolase 38 family.</text>
</comment>
<reference evidence="6" key="1">
    <citation type="submission" date="2020-10" db="EMBL/GenBank/DDBJ databases">
        <authorList>
            <person name="Gilroy R."/>
        </authorList>
    </citation>
    <scope>NUCLEOTIDE SEQUENCE</scope>
    <source>
        <strain evidence="6">4920</strain>
    </source>
</reference>
<sequence length="1016" mass="115465">MIVIIYTEEKIRTMCNVLKELTAEKLCDLTDFTYAPCGYTETDRPQTELPYAPFAPDTLLSGRDAHFWFHTEFTTPKAEAGKELYFQLLTGCEGEWDAKNPQGLVYLNGKMVQGLDVNHTDVPLEPETYYDMYIYFYVGMHENSVRFLPSLCQLDTRVEQLYYDLWVPYRAALCFAEYDDNYIKIMKSLDIALLHLDLRVPKSEGFYRSVEETRQYLRDEFYGKLCGGNGATISCIGHTHIDVAWLWTLAQTREKAQRSFSTVASLMKQYPEYQFMSSQPQLYKYVKQAAPELYGQIKELVAQGRWEVEGAMWLEADCNLTSGESLVRQILHGKRFMKEEFGVDSKILWLPDVFGYSAALPQILKKCGVDTFVTSKISWNETNKMPVDTFLWEGIDGSEVFTHFMTARDAGERGQYSSWKNATYNGYIRPEQVLGTWQTLQQKDYQSKALITFGFGDGGGGPTKDMLEQQRRLEHGLPGLPKTKIEFAGDYIADIKLEFSENCKKLRRTPRWVGELYLEFHRGTYTSIAKNKKNNRKSELLLQKAETLCVTDSLLAGGAYPKQTLYDAWETVLLNQFHDIIPGSSIFEVYEDSDKQYAQIQKMGYEAAEGALSHIAGQVNTTGGLLVYNPAGFEADGYVETEDGKAYVSGVPAMGYAVVTPATRSNSVTVDGRTIESPAYRLVFDENCNIVSLFDKENGRELVQEGEAFCLQAYEDFPKEYDAWEISYYYKQKKWQIDEVVSCEPVFDGARAGLKIVKKFLDSTITQTIYLYEDSRRIDIENVIDWKQAHILLKAAFPTNIHATQATYDIQFGHVARPTHENTSWDRAKFEVCAHKWADLSEYRYGLSILSDCKYGYNTEGSTIKLSLLKSATDPNPAADKHVHTFTYSLLPHNGDLYAAGVIQEAYKLNCPLESVTLGAQEGALPSRYSLVSCDKENIIIETAKQAEDSEDIVVRMYEAYDSKCAATLTFGFDIAQAWLCNMLEQEEAELTVEDGSVTLPVKNFEIITLKVRPKK</sequence>
<dbReference type="Gene3D" id="2.70.98.30">
    <property type="entry name" value="Golgi alpha-mannosidase II, domain 4"/>
    <property type="match status" value="1"/>
</dbReference>
<name>A0A9D1NGJ0_9FIRM</name>
<dbReference type="InterPro" id="IPR000602">
    <property type="entry name" value="Glyco_hydro_38_N"/>
</dbReference>
<dbReference type="InterPro" id="IPR037094">
    <property type="entry name" value="Glyco_hydro_38_cen_sf"/>
</dbReference>
<feature type="domain" description="Glycoside hydrolase family 38 central" evidence="5">
    <location>
        <begin position="519"/>
        <end position="597"/>
    </location>
</feature>
<dbReference type="Pfam" id="PF09261">
    <property type="entry name" value="Alpha-mann_mid"/>
    <property type="match status" value="1"/>
</dbReference>
<protein>
    <submittedName>
        <fullName evidence="6">Alpha-mannosidase</fullName>
    </submittedName>
</protein>
<dbReference type="GO" id="GO:0046872">
    <property type="term" value="F:metal ion binding"/>
    <property type="evidence" value="ECO:0007669"/>
    <property type="project" value="UniProtKB-KW"/>
</dbReference>
<evidence type="ECO:0000313" key="7">
    <source>
        <dbReference type="Proteomes" id="UP000886743"/>
    </source>
</evidence>
<dbReference type="PANTHER" id="PTHR46017:SF1">
    <property type="entry name" value="ALPHA-MANNOSIDASE 2C1"/>
    <property type="match status" value="1"/>
</dbReference>
<comment type="caution">
    <text evidence="6">The sequence shown here is derived from an EMBL/GenBank/DDBJ whole genome shotgun (WGS) entry which is preliminary data.</text>
</comment>
<dbReference type="PANTHER" id="PTHR46017">
    <property type="entry name" value="ALPHA-MANNOSIDASE 2C1"/>
    <property type="match status" value="1"/>
</dbReference>